<sequence>MSKTDQVFVETKKERQMIMYAELWHASDCVLEKARQSPEGSSWQFLSSILLTAFAFEAYQNHIGPRLFAHWDHLDRLPPLAKFDLIIDRLEIDVPNAKSGRPWQTLRNLFEFRNTIAHGRSKNLKRVTRKTKNAYQEAFHDLRDDWELRIKDDKFALRCREDVEAVLRIIHAQLPGKPEGLFTFGLGSFSVTTLPQAPR</sequence>
<gene>
    <name evidence="1" type="ordered locus">CV_2136</name>
</gene>
<reference evidence="1 2" key="1">
    <citation type="journal article" date="2003" name="Proc. Natl. Acad. Sci. U.S.A.">
        <title>The complete genome sequence of Chromobacterium violaceum reveals remarkable and exploitable bacterial adaptability.</title>
        <authorList>
            <person name="Vasconcelos A.T.R."/>
            <person name="de Almeida D.F."/>
            <person name="Almeida F.C."/>
            <person name="de Almeida L.G.P."/>
            <person name="de Almeida R."/>
            <person name="Goncalves J.A.A."/>
            <person name="Andrade E.M."/>
            <person name="Antonio R.V."/>
            <person name="Araripe J."/>
            <person name="de Araujo M.F.F."/>
            <person name="Filho S.A."/>
            <person name="Azevedo V."/>
            <person name="Batista A.J."/>
            <person name="Bataus L.A.M."/>
            <person name="Batista J.S."/>
            <person name="Belo A."/>
            <person name="vander Berg C."/>
            <person name="Blamey J."/>
            <person name="Bogo M."/>
            <person name="Bonato S."/>
            <person name="Bordignon J."/>
            <person name="Brito C.A."/>
            <person name="Brocchi M."/>
            <person name="Burity H.A."/>
            <person name="Camargo A.A."/>
            <person name="Cardoso D.D.P."/>
            <person name="Carneiro N.P."/>
            <person name="Carraro D.M."/>
            <person name="Carvalho C.M.B."/>
            <person name="Cascardo J.C.M."/>
            <person name="Cavada B.S."/>
            <person name="Chueire L.M.O."/>
            <person name="Pasa T.B.C."/>
            <person name="Duran N."/>
            <person name="Fagundes N."/>
            <person name="Falcao C.L."/>
            <person name="Fantinatti F."/>
            <person name="Farias I.P."/>
            <person name="Felipe M.S.S."/>
            <person name="Ferrari L.P."/>
            <person name="Ferro J.A."/>
            <person name="Ferro M.I.T."/>
            <person name="Franco G.R."/>
            <person name="Freitas N.S.A."/>
            <person name="Furlan L.R."/>
            <person name="Gazzinelli R.T."/>
            <person name="Gomes E.A."/>
            <person name="Goncalves P.R."/>
            <person name="Grangeiro T.B."/>
            <person name="Grattapaglia D."/>
            <person name="Grisard E.C."/>
            <person name="Guimaraes C.T."/>
            <person name="Hanna E.S."/>
            <person name="Hungria M."/>
            <person name="Jardim S.N."/>
            <person name="Laurino J."/>
            <person name="Leoi L.C.T."/>
            <person name="Fassarella L."/>
            <person name="Lima A."/>
            <person name="Loureiro M.F."/>
            <person name="Lyra M.C.P."/>
            <person name="Macedo M."/>
            <person name="Madeira H.M.F."/>
            <person name="Manfio G.P."/>
            <person name="Maranhao A.Q."/>
            <person name="Martins W.S."/>
            <person name="di Mauro S.M.Z."/>
            <person name="de Medeiros S.R.B."/>
            <person name="Meissner R.D.V."/>
            <person name="Menck C.F.M."/>
            <person name="Moreira M.A.M."/>
            <person name="Nascimento F.F."/>
            <person name="Nicolas M.F."/>
            <person name="Oliveira J.G."/>
            <person name="Oliveira S.C."/>
            <person name="Paixao R.F.C."/>
            <person name="Parente J.A."/>
            <person name="Pedrosa F.O."/>
            <person name="Pena S.J.D."/>
            <person name="Perreira J.O."/>
            <person name="Perreira M."/>
            <person name="Pinto L.S.R.C."/>
            <person name="Pinto L.S."/>
            <person name="Porto J.I.R."/>
            <person name="Potrich D.P."/>
            <person name="Neto C.E.R."/>
            <person name="Reis A.M.M."/>
            <person name="Rigo L.U."/>
            <person name="Rondinelli E."/>
            <person name="dos Santos E.B.P."/>
            <person name="Santos F.R."/>
            <person name="Schneider M.P.C."/>
            <person name="Seuanez H.N."/>
            <person name="Silva A.M.R."/>
            <person name="da Silva A.L.C."/>
            <person name="Silva D.W."/>
            <person name="Silva R."/>
            <person name="Simoes I.C."/>
            <person name="Simon D."/>
            <person name="Soares C.M.A."/>
            <person name="Soares R.B.A."/>
            <person name="Souza E.M."/>
            <person name="Souza K.R.L."/>
            <person name="Souza R.C."/>
            <person name="Steffens M.B.R."/>
            <person name="Steindel M."/>
            <person name="Teixeira S.R."/>
            <person name="Urmenyi T."/>
            <person name="Vettore A."/>
            <person name="Wassem R."/>
            <person name="Zaha A."/>
            <person name="Simpson A.J.G."/>
        </authorList>
    </citation>
    <scope>NUCLEOTIDE SEQUENCE [LARGE SCALE GENOMIC DNA]</scope>
    <source>
        <strain evidence="2">ATCC 12472 / DSM 30191 / JCM 1249 / NBRC 12614 / NCIMB 9131 / NCTC 9757</strain>
    </source>
</reference>
<proteinExistence type="predicted"/>
<evidence type="ECO:0000313" key="1">
    <source>
        <dbReference type="EMBL" id="AAQ59809.1"/>
    </source>
</evidence>
<dbReference type="eggNOG" id="ENOG50337N8">
    <property type="taxonomic scope" value="Bacteria"/>
</dbReference>
<dbReference type="KEGG" id="cvi:CV_2136"/>
<organism evidence="1 2">
    <name type="scientific">Chromobacterium violaceum (strain ATCC 12472 / DSM 30191 / JCM 1249 / CCUG 213 / NBRC 12614 / NCIMB 9131 / NCTC 9757 / MK)</name>
    <dbReference type="NCBI Taxonomy" id="243365"/>
    <lineage>
        <taxon>Bacteria</taxon>
        <taxon>Pseudomonadati</taxon>
        <taxon>Pseudomonadota</taxon>
        <taxon>Betaproteobacteria</taxon>
        <taxon>Neisseriales</taxon>
        <taxon>Chromobacteriaceae</taxon>
        <taxon>Chromobacterium</taxon>
    </lineage>
</organism>
<dbReference type="Proteomes" id="UP000001424">
    <property type="component" value="Chromosome"/>
</dbReference>
<protein>
    <recommendedName>
        <fullName evidence="3">RiboL-PSP-HEPN domain-containing protein</fullName>
    </recommendedName>
</protein>
<dbReference type="HOGENOM" id="CLU_1370071_0_0_4"/>
<name>Q7NW54_CHRVO</name>
<accession>Q7NW54</accession>
<dbReference type="STRING" id="243365.CV_2136"/>
<dbReference type="AlphaFoldDB" id="Q7NW54"/>
<dbReference type="RefSeq" id="WP_011135684.1">
    <property type="nucleotide sequence ID" value="NC_005085.1"/>
</dbReference>
<keyword evidence="2" id="KW-1185">Reference proteome</keyword>
<evidence type="ECO:0008006" key="3">
    <source>
        <dbReference type="Google" id="ProtNLM"/>
    </source>
</evidence>
<evidence type="ECO:0000313" key="2">
    <source>
        <dbReference type="Proteomes" id="UP000001424"/>
    </source>
</evidence>
<dbReference type="OrthoDB" id="8911666at2"/>
<dbReference type="EMBL" id="AE016825">
    <property type="protein sequence ID" value="AAQ59809.1"/>
    <property type="molecule type" value="Genomic_DNA"/>
</dbReference>